<proteinExistence type="predicted"/>
<keyword evidence="2" id="KW-1185">Reference proteome</keyword>
<dbReference type="RefSeq" id="WP_377908378.1">
    <property type="nucleotide sequence ID" value="NZ_JBHRSX010000053.1"/>
</dbReference>
<name>A0ABV7K2M0_9ALTE</name>
<protein>
    <recommendedName>
        <fullName evidence="3">Apea-like HEPN domain-containing protein</fullName>
    </recommendedName>
</protein>
<gene>
    <name evidence="1" type="ORF">ACFOEW_15440</name>
</gene>
<sequence>MKAQEWLERGNQEQDPFNAFSNYWRGFNHLFSGNGRERDLIKAYLRNSIDEQTAADLLNRYSQESQILVNTAVLDMRGNGRSTQRYQSQFSSAVTEINKLIALFMIIYQVRCNLEHGQKSPSRARDRQLCQASCPYIARVIESA</sequence>
<evidence type="ECO:0008006" key="3">
    <source>
        <dbReference type="Google" id="ProtNLM"/>
    </source>
</evidence>
<dbReference type="Proteomes" id="UP001595477">
    <property type="component" value="Unassembled WGS sequence"/>
</dbReference>
<dbReference type="EMBL" id="JBHRSX010000053">
    <property type="protein sequence ID" value="MFC3203204.1"/>
    <property type="molecule type" value="Genomic_DNA"/>
</dbReference>
<evidence type="ECO:0000313" key="2">
    <source>
        <dbReference type="Proteomes" id="UP001595477"/>
    </source>
</evidence>
<organism evidence="1 2">
    <name type="scientific">Alteromonas oceani</name>
    <dbReference type="NCBI Taxonomy" id="2071609"/>
    <lineage>
        <taxon>Bacteria</taxon>
        <taxon>Pseudomonadati</taxon>
        <taxon>Pseudomonadota</taxon>
        <taxon>Gammaproteobacteria</taxon>
        <taxon>Alteromonadales</taxon>
        <taxon>Alteromonadaceae</taxon>
        <taxon>Alteromonas/Salinimonas group</taxon>
        <taxon>Alteromonas</taxon>
    </lineage>
</organism>
<reference evidence="2" key="1">
    <citation type="journal article" date="2019" name="Int. J. Syst. Evol. Microbiol.">
        <title>The Global Catalogue of Microorganisms (GCM) 10K type strain sequencing project: providing services to taxonomists for standard genome sequencing and annotation.</title>
        <authorList>
            <consortium name="The Broad Institute Genomics Platform"/>
            <consortium name="The Broad Institute Genome Sequencing Center for Infectious Disease"/>
            <person name="Wu L."/>
            <person name="Ma J."/>
        </authorList>
    </citation>
    <scope>NUCLEOTIDE SEQUENCE [LARGE SCALE GENOMIC DNA]</scope>
    <source>
        <strain evidence="2">KCTC 52449</strain>
    </source>
</reference>
<accession>A0ABV7K2M0</accession>
<comment type="caution">
    <text evidence="1">The sequence shown here is derived from an EMBL/GenBank/DDBJ whole genome shotgun (WGS) entry which is preliminary data.</text>
</comment>
<evidence type="ECO:0000313" key="1">
    <source>
        <dbReference type="EMBL" id="MFC3203204.1"/>
    </source>
</evidence>